<dbReference type="Proteomes" id="UP000016033">
    <property type="component" value="Unassembled WGS sequence"/>
</dbReference>
<evidence type="ECO:0000313" key="3">
    <source>
        <dbReference type="Proteomes" id="UP000016033"/>
    </source>
</evidence>
<dbReference type="PATRIC" id="fig|1333857.3.peg.1101"/>
<sequence>MKSNAPQWGWIHPNWAEPGGQKPDEAWHWEYTGVYKPTPETSATENNVEAIVKAPNGIVVHLRPGGKTNFGTPQEYNLFRDQIAFLRNAGATDVMALPELSTVPGVTWDTFIYLSRYIGAPE</sequence>
<name>T5KDU7_MICMQ</name>
<organism evidence="2 3">
    <name type="scientific">Microbacterium maritypicum MF109</name>
    <dbReference type="NCBI Taxonomy" id="1333857"/>
    <lineage>
        <taxon>Bacteria</taxon>
        <taxon>Bacillati</taxon>
        <taxon>Actinomycetota</taxon>
        <taxon>Actinomycetes</taxon>
        <taxon>Micrococcales</taxon>
        <taxon>Microbacteriaceae</taxon>
        <taxon>Microbacterium</taxon>
    </lineage>
</organism>
<evidence type="ECO:0008006" key="4">
    <source>
        <dbReference type="Google" id="ProtNLM"/>
    </source>
</evidence>
<accession>T5KDU7</accession>
<evidence type="ECO:0000313" key="2">
    <source>
        <dbReference type="EMBL" id="EQM81793.1"/>
    </source>
</evidence>
<feature type="region of interest" description="Disordered" evidence="1">
    <location>
        <begin position="1"/>
        <end position="23"/>
    </location>
</feature>
<proteinExistence type="predicted"/>
<evidence type="ECO:0000256" key="1">
    <source>
        <dbReference type="SAM" id="MobiDB-lite"/>
    </source>
</evidence>
<gene>
    <name evidence="2" type="ORF">L687_13975</name>
</gene>
<dbReference type="AlphaFoldDB" id="T5KDU7"/>
<comment type="caution">
    <text evidence="2">The sequence shown here is derived from an EMBL/GenBank/DDBJ whole genome shotgun (WGS) entry which is preliminary data.</text>
</comment>
<reference evidence="2 3" key="1">
    <citation type="journal article" date="2013" name="Genome Announc.">
        <title>Whole-genome sequences of five oyster-associated bacteria show potential for crude oil hydrocarbon degradation.</title>
        <authorList>
            <person name="Chauhan A."/>
            <person name="Green S."/>
            <person name="Pathak A."/>
            <person name="Thomas J."/>
            <person name="Venkatramanan R."/>
        </authorList>
    </citation>
    <scope>NUCLEOTIDE SEQUENCE [LARGE SCALE GENOMIC DNA]</scope>
    <source>
        <strain evidence="2 3">MF109</strain>
    </source>
</reference>
<dbReference type="EMBL" id="ATAO01000113">
    <property type="protein sequence ID" value="EQM81793.1"/>
    <property type="molecule type" value="Genomic_DNA"/>
</dbReference>
<protein>
    <recommendedName>
        <fullName evidence="4">Peptidase M15B domain-containing protein</fullName>
    </recommendedName>
</protein>